<feature type="domain" description="DUF5698" evidence="8">
    <location>
        <begin position="29"/>
        <end position="86"/>
    </location>
</feature>
<evidence type="ECO:0000313" key="10">
    <source>
        <dbReference type="Proteomes" id="UP000188273"/>
    </source>
</evidence>
<name>A0A1Q2HPE8_9BACT</name>
<dbReference type="EMBL" id="CP019633">
    <property type="protein sequence ID" value="AQQ09250.1"/>
    <property type="molecule type" value="Genomic_DNA"/>
</dbReference>
<keyword evidence="2 6" id="KW-1003">Cell membrane</keyword>
<protein>
    <recommendedName>
        <fullName evidence="6">UPF0316 protein L21SP3_01052</fullName>
    </recommendedName>
</protein>
<keyword evidence="10" id="KW-1185">Reference proteome</keyword>
<evidence type="ECO:0000256" key="5">
    <source>
        <dbReference type="ARBA" id="ARBA00023136"/>
    </source>
</evidence>
<evidence type="ECO:0000256" key="6">
    <source>
        <dbReference type="HAMAP-Rule" id="MF_01515"/>
    </source>
</evidence>
<dbReference type="AlphaFoldDB" id="A0A1Q2HPE8"/>
<feature type="domain" description="DUF2179" evidence="7">
    <location>
        <begin position="119"/>
        <end position="170"/>
    </location>
</feature>
<proteinExistence type="inferred from homology"/>
<evidence type="ECO:0000313" key="9">
    <source>
        <dbReference type="EMBL" id="AQQ09250.1"/>
    </source>
</evidence>
<dbReference type="GO" id="GO:0005886">
    <property type="term" value="C:plasma membrane"/>
    <property type="evidence" value="ECO:0007669"/>
    <property type="project" value="UniProtKB-SubCell"/>
</dbReference>
<dbReference type="InterPro" id="IPR019264">
    <property type="entry name" value="DUF2179"/>
</dbReference>
<keyword evidence="5 6" id="KW-0472">Membrane</keyword>
<gene>
    <name evidence="9" type="ORF">L21SP3_01052</name>
</gene>
<dbReference type="Proteomes" id="UP000188273">
    <property type="component" value="Chromosome"/>
</dbReference>
<evidence type="ECO:0000256" key="2">
    <source>
        <dbReference type="ARBA" id="ARBA00022475"/>
    </source>
</evidence>
<dbReference type="HAMAP" id="MF_01515">
    <property type="entry name" value="UPF0316"/>
    <property type="match status" value="1"/>
</dbReference>
<dbReference type="InterPro" id="IPR022930">
    <property type="entry name" value="UPF0316"/>
</dbReference>
<comment type="subcellular location">
    <subcellularLocation>
        <location evidence="1 6">Cell membrane</location>
        <topology evidence="1 6">Multi-pass membrane protein</topology>
    </subcellularLocation>
</comment>
<dbReference type="STRING" id="1940790.L21SP3_01052"/>
<dbReference type="PANTHER" id="PTHR40060:SF1">
    <property type="entry name" value="UPF0316 PROTEIN YEBE"/>
    <property type="match status" value="1"/>
</dbReference>
<evidence type="ECO:0000259" key="7">
    <source>
        <dbReference type="Pfam" id="PF10035"/>
    </source>
</evidence>
<evidence type="ECO:0000256" key="3">
    <source>
        <dbReference type="ARBA" id="ARBA00022692"/>
    </source>
</evidence>
<dbReference type="Pfam" id="PF18955">
    <property type="entry name" value="DUF5698"/>
    <property type="match status" value="1"/>
</dbReference>
<feature type="transmembrane region" description="Helical" evidence="6">
    <location>
        <begin position="68"/>
        <end position="89"/>
    </location>
</feature>
<dbReference type="KEGG" id="pbu:L21SP3_01052"/>
<feature type="transmembrane region" description="Helical" evidence="6">
    <location>
        <begin position="12"/>
        <end position="35"/>
    </location>
</feature>
<dbReference type="Pfam" id="PF10035">
    <property type="entry name" value="DUF2179"/>
    <property type="match status" value="1"/>
</dbReference>
<accession>A0A1Q2HPE8</accession>
<dbReference type="PANTHER" id="PTHR40060">
    <property type="entry name" value="UPF0316 PROTEIN YEBE"/>
    <property type="match status" value="1"/>
</dbReference>
<dbReference type="InterPro" id="IPR044035">
    <property type="entry name" value="DUF5698"/>
</dbReference>
<evidence type="ECO:0000256" key="4">
    <source>
        <dbReference type="ARBA" id="ARBA00022989"/>
    </source>
</evidence>
<organism evidence="9 10">
    <name type="scientific">Sedimentisphaera cyanobacteriorum</name>
    <dbReference type="NCBI Taxonomy" id="1940790"/>
    <lineage>
        <taxon>Bacteria</taxon>
        <taxon>Pseudomonadati</taxon>
        <taxon>Planctomycetota</taxon>
        <taxon>Phycisphaerae</taxon>
        <taxon>Sedimentisphaerales</taxon>
        <taxon>Sedimentisphaeraceae</taxon>
        <taxon>Sedimentisphaera</taxon>
    </lineage>
</organism>
<feature type="transmembrane region" description="Helical" evidence="6">
    <location>
        <begin position="42"/>
        <end position="62"/>
    </location>
</feature>
<dbReference type="NCBIfam" id="NF003191">
    <property type="entry name" value="PRK04164.1-2"/>
    <property type="match status" value="1"/>
</dbReference>
<reference evidence="10" key="1">
    <citation type="submission" date="2017-02" db="EMBL/GenBank/DDBJ databases">
        <title>Comparative genomics and description of representatives of a novel lineage of planctomycetes thriving in anoxic sediments.</title>
        <authorList>
            <person name="Spring S."/>
            <person name="Bunk B."/>
            <person name="Sproer C."/>
            <person name="Klenk H.-P."/>
        </authorList>
    </citation>
    <scope>NUCLEOTIDE SEQUENCE [LARGE SCALE GENOMIC DNA]</scope>
    <source>
        <strain evidence="10">L21-RPul-D3</strain>
    </source>
</reference>
<keyword evidence="3 6" id="KW-0812">Transmembrane</keyword>
<keyword evidence="4 6" id="KW-1133">Transmembrane helix</keyword>
<dbReference type="OrthoDB" id="48231at2"/>
<comment type="similarity">
    <text evidence="6">Belongs to the UPF0316 family.</text>
</comment>
<sequence>MTFEFDIFAHFLMPVLIFLSRVADVGLGTIRLIFITKGMKKLAPLVGFFEMLVWVLAMGVVMKNLNNPISYIAYAGGFAAGSYIGILLAEKMALGKVLLRVLIVKNCQDLLEELQHEGYGFTVVDGSGAKGPVKIVFSVIKKKDLKKVVDFIDKHHPRAFYSVGDVGSVREGIFPTKYPTSFYRASLPYRLFRKGK</sequence>
<dbReference type="RefSeq" id="WP_161488108.1">
    <property type="nucleotide sequence ID" value="NZ_CP019633.1"/>
</dbReference>
<dbReference type="CDD" id="cd16381">
    <property type="entry name" value="YitT_C_like_1"/>
    <property type="match status" value="1"/>
</dbReference>
<evidence type="ECO:0000259" key="8">
    <source>
        <dbReference type="Pfam" id="PF18955"/>
    </source>
</evidence>
<evidence type="ECO:0000256" key="1">
    <source>
        <dbReference type="ARBA" id="ARBA00004651"/>
    </source>
</evidence>